<comment type="caution">
    <text evidence="2">The sequence shown here is derived from an EMBL/GenBank/DDBJ whole genome shotgun (WGS) entry which is preliminary data.</text>
</comment>
<dbReference type="OrthoDB" id="10069606at2759"/>
<evidence type="ECO:0000259" key="1">
    <source>
        <dbReference type="Pfam" id="PF13612"/>
    </source>
</evidence>
<accession>A0A8X6FVJ8</accession>
<dbReference type="AlphaFoldDB" id="A0A8X6FVJ8"/>
<evidence type="ECO:0000313" key="2">
    <source>
        <dbReference type="EMBL" id="GFQ90430.1"/>
    </source>
</evidence>
<feature type="domain" description="Transposase DDE" evidence="1">
    <location>
        <begin position="54"/>
        <end position="154"/>
    </location>
</feature>
<sequence>MTILIAFHVIGLRNFKSYYVHLQQFHSNDFGQLVSYSRFISLVLRTVLPSKTKIGCYFMDATAIKVCNVKRSYAHKVFKSIATKGKTSTGWFFGLKLHLIVNDLGEIMNFQLTTGKVNDRFPVENLCKNLIGKVFSDKGYLSKELFEKLMDKGMGQE</sequence>
<keyword evidence="3" id="KW-1185">Reference proteome</keyword>
<dbReference type="EMBL" id="BMAO01033568">
    <property type="protein sequence ID" value="GFQ90430.1"/>
    <property type="molecule type" value="Genomic_DNA"/>
</dbReference>
<dbReference type="InterPro" id="IPR025668">
    <property type="entry name" value="Tnp_DDE_dom"/>
</dbReference>
<dbReference type="Pfam" id="PF13612">
    <property type="entry name" value="DDE_Tnp_1_3"/>
    <property type="match status" value="1"/>
</dbReference>
<name>A0A8X6FVJ8_TRICU</name>
<proteinExistence type="predicted"/>
<organism evidence="2 3">
    <name type="scientific">Trichonephila clavata</name>
    <name type="common">Joro spider</name>
    <name type="synonym">Nephila clavata</name>
    <dbReference type="NCBI Taxonomy" id="2740835"/>
    <lineage>
        <taxon>Eukaryota</taxon>
        <taxon>Metazoa</taxon>
        <taxon>Ecdysozoa</taxon>
        <taxon>Arthropoda</taxon>
        <taxon>Chelicerata</taxon>
        <taxon>Arachnida</taxon>
        <taxon>Araneae</taxon>
        <taxon>Araneomorphae</taxon>
        <taxon>Entelegynae</taxon>
        <taxon>Araneoidea</taxon>
        <taxon>Nephilidae</taxon>
        <taxon>Trichonephila</taxon>
    </lineage>
</organism>
<dbReference type="NCBIfam" id="NF033520">
    <property type="entry name" value="transpos_IS982"/>
    <property type="match status" value="1"/>
</dbReference>
<evidence type="ECO:0000313" key="3">
    <source>
        <dbReference type="Proteomes" id="UP000887116"/>
    </source>
</evidence>
<gene>
    <name evidence="2" type="primary">CHV_a0024</name>
    <name evidence="2" type="ORF">TNCT_268181</name>
</gene>
<protein>
    <submittedName>
        <fullName evidence="2">Transposase ISCca4, IS982 family</fullName>
    </submittedName>
</protein>
<reference evidence="2" key="1">
    <citation type="submission" date="2020-07" db="EMBL/GenBank/DDBJ databases">
        <title>Multicomponent nature underlies the extraordinary mechanical properties of spider dragline silk.</title>
        <authorList>
            <person name="Kono N."/>
            <person name="Nakamura H."/>
            <person name="Mori M."/>
            <person name="Yoshida Y."/>
            <person name="Ohtoshi R."/>
            <person name="Malay A.D."/>
            <person name="Moran D.A.P."/>
            <person name="Tomita M."/>
            <person name="Numata K."/>
            <person name="Arakawa K."/>
        </authorList>
    </citation>
    <scope>NUCLEOTIDE SEQUENCE</scope>
</reference>
<dbReference type="Proteomes" id="UP000887116">
    <property type="component" value="Unassembled WGS sequence"/>
</dbReference>